<dbReference type="GO" id="GO:0016787">
    <property type="term" value="F:hydrolase activity"/>
    <property type="evidence" value="ECO:0007669"/>
    <property type="project" value="UniProtKB-KW"/>
</dbReference>
<dbReference type="SUPFAM" id="SSF47090">
    <property type="entry name" value="PGBD-like"/>
    <property type="match status" value="1"/>
</dbReference>
<dbReference type="Proteomes" id="UP000031967">
    <property type="component" value="Unassembled WGS sequence"/>
</dbReference>
<keyword evidence="3 7" id="KW-0378">Hydrolase</keyword>
<evidence type="ECO:0000256" key="1">
    <source>
        <dbReference type="ARBA" id="ARBA00007074"/>
    </source>
</evidence>
<evidence type="ECO:0000313" key="8">
    <source>
        <dbReference type="Proteomes" id="UP000031967"/>
    </source>
</evidence>
<dbReference type="Pfam" id="PF00877">
    <property type="entry name" value="NLPC_P60"/>
    <property type="match status" value="1"/>
</dbReference>
<dbReference type="PANTHER" id="PTHR47053:SF1">
    <property type="entry name" value="MUREIN DD-ENDOPEPTIDASE MEPH-RELATED"/>
    <property type="match status" value="1"/>
</dbReference>
<keyword evidence="8" id="KW-1185">Reference proteome</keyword>
<dbReference type="RefSeq" id="WP_041044719.1">
    <property type="nucleotide sequence ID" value="NZ_JXAK01000001.1"/>
</dbReference>
<evidence type="ECO:0000256" key="3">
    <source>
        <dbReference type="ARBA" id="ARBA00022801"/>
    </source>
</evidence>
<sequence length="233" mass="24422">MNKSTKSFAVKTLRTLALSAAILAAGASGAALFPTARAEAATTSLAQGASGADVSALQTSLKALGYFTYPSVTGYYGTYTMQAVSSFQAAYRLPVTGAADTVTQTAISHAVVKQNLIADTSTYNGVPYVWGGTTPSGFDCSGFVYFMFNKFGVAMPRSTSSELFQTGFAVGRSALQPGDLVFFSDNQDGTVSHVGFYVGGGSFISPTRSAGVKIQSLDNSYWGPRYLGARRVY</sequence>
<dbReference type="InterPro" id="IPR002477">
    <property type="entry name" value="Peptidoglycan-bd-like"/>
</dbReference>
<dbReference type="SUPFAM" id="SSF54001">
    <property type="entry name" value="Cysteine proteinases"/>
    <property type="match status" value="1"/>
</dbReference>
<feature type="chain" id="PRO_5046264007" evidence="5">
    <location>
        <begin position="31"/>
        <end position="233"/>
    </location>
</feature>
<keyword evidence="5" id="KW-0732">Signal</keyword>
<protein>
    <submittedName>
        <fullName evidence="7">Hydrolase Nlp/P60</fullName>
    </submittedName>
</protein>
<dbReference type="EMBL" id="JXAK01000001">
    <property type="protein sequence ID" value="KIL42401.1"/>
    <property type="molecule type" value="Genomic_DNA"/>
</dbReference>
<evidence type="ECO:0000259" key="6">
    <source>
        <dbReference type="PROSITE" id="PS51935"/>
    </source>
</evidence>
<organism evidence="7 8">
    <name type="scientific">Gordoniibacillus kamchatkensis</name>
    <dbReference type="NCBI Taxonomy" id="1590651"/>
    <lineage>
        <taxon>Bacteria</taxon>
        <taxon>Bacillati</taxon>
        <taxon>Bacillota</taxon>
        <taxon>Bacilli</taxon>
        <taxon>Bacillales</taxon>
        <taxon>Paenibacillaceae</taxon>
        <taxon>Gordoniibacillus</taxon>
    </lineage>
</organism>
<dbReference type="InterPro" id="IPR000064">
    <property type="entry name" value="NLP_P60_dom"/>
</dbReference>
<proteinExistence type="inferred from homology"/>
<name>A0ABR5AN01_9BACL</name>
<evidence type="ECO:0000256" key="4">
    <source>
        <dbReference type="ARBA" id="ARBA00022807"/>
    </source>
</evidence>
<evidence type="ECO:0000256" key="2">
    <source>
        <dbReference type="ARBA" id="ARBA00022670"/>
    </source>
</evidence>
<dbReference type="PANTHER" id="PTHR47053">
    <property type="entry name" value="MUREIN DD-ENDOPEPTIDASE MEPH-RELATED"/>
    <property type="match status" value="1"/>
</dbReference>
<dbReference type="InterPro" id="IPR038765">
    <property type="entry name" value="Papain-like_cys_pep_sf"/>
</dbReference>
<keyword evidence="2" id="KW-0645">Protease</keyword>
<dbReference type="PROSITE" id="PS51935">
    <property type="entry name" value="NLPC_P60"/>
    <property type="match status" value="1"/>
</dbReference>
<dbReference type="Gene3D" id="1.10.101.10">
    <property type="entry name" value="PGBD-like superfamily/PGBD"/>
    <property type="match status" value="1"/>
</dbReference>
<reference evidence="7 8" key="1">
    <citation type="submission" date="2014-12" db="EMBL/GenBank/DDBJ databases">
        <title>Draft genome sequence of Paenibacillus kamchatkensis strain B-2647.</title>
        <authorList>
            <person name="Karlyshev A.V."/>
            <person name="Kudryashova E.B."/>
        </authorList>
    </citation>
    <scope>NUCLEOTIDE SEQUENCE [LARGE SCALE GENOMIC DNA]</scope>
    <source>
        <strain evidence="7 8">VKM B-2647</strain>
    </source>
</reference>
<evidence type="ECO:0000256" key="5">
    <source>
        <dbReference type="SAM" id="SignalP"/>
    </source>
</evidence>
<keyword evidence="4" id="KW-0788">Thiol protease</keyword>
<dbReference type="InterPro" id="IPR051202">
    <property type="entry name" value="Peptidase_C40"/>
</dbReference>
<dbReference type="InterPro" id="IPR036366">
    <property type="entry name" value="PGBDSf"/>
</dbReference>
<feature type="domain" description="NlpC/P60" evidence="6">
    <location>
        <begin position="110"/>
        <end position="233"/>
    </location>
</feature>
<evidence type="ECO:0000313" key="7">
    <source>
        <dbReference type="EMBL" id="KIL42401.1"/>
    </source>
</evidence>
<comment type="similarity">
    <text evidence="1">Belongs to the peptidase C40 family.</text>
</comment>
<gene>
    <name evidence="7" type="ORF">SD70_00220</name>
</gene>
<feature type="signal peptide" evidence="5">
    <location>
        <begin position="1"/>
        <end position="30"/>
    </location>
</feature>
<accession>A0ABR5AN01</accession>
<dbReference type="Pfam" id="PF01471">
    <property type="entry name" value="PG_binding_1"/>
    <property type="match status" value="1"/>
</dbReference>
<dbReference type="InterPro" id="IPR036365">
    <property type="entry name" value="PGBD-like_sf"/>
</dbReference>
<comment type="caution">
    <text evidence="7">The sequence shown here is derived from an EMBL/GenBank/DDBJ whole genome shotgun (WGS) entry which is preliminary data.</text>
</comment>
<dbReference type="Gene3D" id="3.90.1720.10">
    <property type="entry name" value="endopeptidase domain like (from Nostoc punctiforme)"/>
    <property type="match status" value="1"/>
</dbReference>